<dbReference type="InterPro" id="IPR040079">
    <property type="entry name" value="Glutathione_S-Trfase"/>
</dbReference>
<feature type="compositionally biased region" description="Basic and acidic residues" evidence="6">
    <location>
        <begin position="229"/>
        <end position="257"/>
    </location>
</feature>
<dbReference type="PROSITE" id="PS50404">
    <property type="entry name" value="GST_NTER"/>
    <property type="match status" value="1"/>
</dbReference>
<dbReference type="GO" id="GO:0005737">
    <property type="term" value="C:cytoplasm"/>
    <property type="evidence" value="ECO:0007669"/>
    <property type="project" value="TreeGrafter"/>
</dbReference>
<dbReference type="SFLD" id="SFLDS00019">
    <property type="entry name" value="Glutathione_Transferase_(cytos"/>
    <property type="match status" value="1"/>
</dbReference>
<dbReference type="InterPro" id="IPR004046">
    <property type="entry name" value="GST_C"/>
</dbReference>
<evidence type="ECO:0000256" key="5">
    <source>
        <dbReference type="PROSITE-ProRule" id="PRU00519"/>
    </source>
</evidence>
<dbReference type="SUPFAM" id="SSF47616">
    <property type="entry name" value="GST C-terminal domain-like"/>
    <property type="match status" value="1"/>
</dbReference>
<dbReference type="Pfam" id="PF02798">
    <property type="entry name" value="GST_N"/>
    <property type="match status" value="1"/>
</dbReference>
<dbReference type="EMBL" id="GFAH01000200">
    <property type="protein sequence ID" value="JAV48189.1"/>
    <property type="molecule type" value="Transcribed_RNA"/>
</dbReference>
<dbReference type="FunFam" id="3.40.30.10:FF:000233">
    <property type="entry name" value="Elongation factor 1-gamma"/>
    <property type="match status" value="1"/>
</dbReference>
<evidence type="ECO:0000256" key="1">
    <source>
        <dbReference type="ARBA" id="ARBA00022218"/>
    </source>
</evidence>
<dbReference type="GO" id="GO:0005634">
    <property type="term" value="C:nucleus"/>
    <property type="evidence" value="ECO:0007669"/>
    <property type="project" value="TreeGrafter"/>
</dbReference>
<accession>A0A1W7RAL4</accession>
<dbReference type="GO" id="GO:0003746">
    <property type="term" value="F:translation elongation factor activity"/>
    <property type="evidence" value="ECO:0007669"/>
    <property type="project" value="UniProtKB-UniRule"/>
</dbReference>
<sequence length="432" mass="50481">MAVGTLYTYPNNFRSYKILIAAQYSSSKLNVVDEPPKFTFGETNRSKDFLNKFPLGKVPAFESPNSEYVFESNAIAHYVGNEQLRGKNVLDQALIQQWINFSDNELLPPACTWLFPCFGIMPYNKQTTERAKEDIKRALQVLNDHLLARTYLVGERITQADITVACTLLPLYQQVFEPVFRQSYGNVNRWFITLVNQPQFKAVIGDIKLCEKMAQFDSKKFQELQAQSKGKDKGNKSAKEEKQSKQKEEKKQKKVEPEELEDETELILAQEPKSKDPFEKFPKGTFNMDEFKRVYSNEEEKISIPYFWDKFDKQNYSIWFCEYKYPEELTLVFMSCNLISGMFQRLDKMRKNAFGSMILFGEDNNSSISGIWVWRGDELAFQLSEDWQIDYESYTWKKLDPESEETKKNVNEYLAWTGDFGGKKFNQGKIFK</sequence>
<dbReference type="PROSITE" id="PS50405">
    <property type="entry name" value="GST_CTER"/>
    <property type="match status" value="1"/>
</dbReference>
<dbReference type="InterPro" id="IPR010987">
    <property type="entry name" value="Glutathione-S-Trfase_C-like"/>
</dbReference>
<dbReference type="Gene3D" id="3.30.70.1010">
    <property type="entry name" value="Translation elongation factor EF1B, gamma chain, conserved domain"/>
    <property type="match status" value="1"/>
</dbReference>
<dbReference type="Gene3D" id="1.20.1050.10">
    <property type="match status" value="1"/>
</dbReference>
<evidence type="ECO:0000256" key="6">
    <source>
        <dbReference type="SAM" id="MobiDB-lite"/>
    </source>
</evidence>
<feature type="domain" description="GST N-terminal" evidence="8">
    <location>
        <begin position="2"/>
        <end position="87"/>
    </location>
</feature>
<keyword evidence="2 5" id="KW-0251">Elongation factor</keyword>
<dbReference type="CDD" id="cd03181">
    <property type="entry name" value="GST_C_EF1Bgamma_like"/>
    <property type="match status" value="1"/>
</dbReference>
<organism evidence="10">
    <name type="scientific">Hadrurus spadix</name>
    <dbReference type="NCBI Taxonomy" id="141984"/>
    <lineage>
        <taxon>Eukaryota</taxon>
        <taxon>Metazoa</taxon>
        <taxon>Ecdysozoa</taxon>
        <taxon>Arthropoda</taxon>
        <taxon>Chelicerata</taxon>
        <taxon>Arachnida</taxon>
        <taxon>Scorpiones</taxon>
        <taxon>Iurida</taxon>
        <taxon>Iuroidea</taxon>
        <taxon>Hadrurus</taxon>
    </lineage>
</organism>
<reference evidence="10" key="1">
    <citation type="submission" date="2016-11" db="EMBL/GenBank/DDBJ databases">
        <title>Venom-gland transcriptomics and venom proteomics of the black-back scorpion (Hadrurus spadix) reveal detectability challenges and an unexplored realm of animal toxin diversity.</title>
        <authorList>
            <person name="Rokyta D.R."/>
            <person name="Ward M.J."/>
        </authorList>
    </citation>
    <scope>NUCLEOTIDE SEQUENCE</scope>
    <source>
        <tissue evidence="10">Venom gland</tissue>
    </source>
</reference>
<dbReference type="InterPro" id="IPR036282">
    <property type="entry name" value="Glutathione-S-Trfase_C_sf"/>
</dbReference>
<feature type="domain" description="GST C-terminal" evidence="9">
    <location>
        <begin position="88"/>
        <end position="216"/>
    </location>
</feature>
<dbReference type="Pfam" id="PF00647">
    <property type="entry name" value="EF1G"/>
    <property type="match status" value="1"/>
</dbReference>
<protein>
    <recommendedName>
        <fullName evidence="1">Elongation factor 1-gamma</fullName>
    </recommendedName>
    <alternativeName>
        <fullName evidence="4">eEF-1B gamma</fullName>
    </alternativeName>
</protein>
<dbReference type="InterPro" id="IPR004045">
    <property type="entry name" value="Glutathione_S-Trfase_N"/>
</dbReference>
<evidence type="ECO:0000259" key="9">
    <source>
        <dbReference type="PROSITE" id="PS50405"/>
    </source>
</evidence>
<dbReference type="AlphaFoldDB" id="A0A1W7RAL4"/>
<evidence type="ECO:0000256" key="4">
    <source>
        <dbReference type="ARBA" id="ARBA00030426"/>
    </source>
</evidence>
<dbReference type="InterPro" id="IPR001662">
    <property type="entry name" value="EF1B_G_C"/>
</dbReference>
<dbReference type="PANTHER" id="PTHR43986">
    <property type="entry name" value="ELONGATION FACTOR 1-GAMMA"/>
    <property type="match status" value="1"/>
</dbReference>
<dbReference type="InterPro" id="IPR050802">
    <property type="entry name" value="EF-GSTs"/>
</dbReference>
<dbReference type="SUPFAM" id="SSF89942">
    <property type="entry name" value="eEF1-gamma domain"/>
    <property type="match status" value="1"/>
</dbReference>
<dbReference type="InterPro" id="IPR036433">
    <property type="entry name" value="EF1B_G_C_sf"/>
</dbReference>
<dbReference type="PANTHER" id="PTHR43986:SF1">
    <property type="entry name" value="ELONGATION FACTOR 1-GAMMA"/>
    <property type="match status" value="1"/>
</dbReference>
<dbReference type="PROSITE" id="PS50040">
    <property type="entry name" value="EF1G_C"/>
    <property type="match status" value="1"/>
</dbReference>
<name>A0A1W7RAL4_9SCOR</name>
<dbReference type="SMART" id="SM01183">
    <property type="entry name" value="EF1G"/>
    <property type="match status" value="1"/>
</dbReference>
<feature type="region of interest" description="Disordered" evidence="6">
    <location>
        <begin position="225"/>
        <end position="266"/>
    </location>
</feature>
<dbReference type="FunFam" id="1.20.1050.10:FF:000006">
    <property type="entry name" value="Elongation factor 1 gamma"/>
    <property type="match status" value="1"/>
</dbReference>
<dbReference type="SUPFAM" id="SSF52833">
    <property type="entry name" value="Thioredoxin-like"/>
    <property type="match status" value="1"/>
</dbReference>
<keyword evidence="3 5" id="KW-0648">Protein biosynthesis</keyword>
<dbReference type="SFLD" id="SFLDG00358">
    <property type="entry name" value="Main_(cytGST)"/>
    <property type="match status" value="1"/>
</dbReference>
<dbReference type="FunFam" id="3.30.70.1010:FF:000001">
    <property type="entry name" value="Elongation factor 1-gamma 1"/>
    <property type="match status" value="1"/>
</dbReference>
<evidence type="ECO:0000313" key="10">
    <source>
        <dbReference type="EMBL" id="JAV48189.1"/>
    </source>
</evidence>
<evidence type="ECO:0000256" key="3">
    <source>
        <dbReference type="ARBA" id="ARBA00022917"/>
    </source>
</evidence>
<proteinExistence type="predicted"/>
<dbReference type="Pfam" id="PF00043">
    <property type="entry name" value="GST_C"/>
    <property type="match status" value="1"/>
</dbReference>
<evidence type="ECO:0000259" key="8">
    <source>
        <dbReference type="PROSITE" id="PS50404"/>
    </source>
</evidence>
<feature type="domain" description="EF-1-gamma C-terminal" evidence="7">
    <location>
        <begin position="274"/>
        <end position="432"/>
    </location>
</feature>
<evidence type="ECO:0000259" key="7">
    <source>
        <dbReference type="PROSITE" id="PS50040"/>
    </source>
</evidence>
<dbReference type="CDD" id="cd03044">
    <property type="entry name" value="GST_N_EF1Bgamma"/>
    <property type="match status" value="1"/>
</dbReference>
<evidence type="ECO:0000256" key="2">
    <source>
        <dbReference type="ARBA" id="ARBA00022768"/>
    </source>
</evidence>
<dbReference type="Gene3D" id="3.40.30.10">
    <property type="entry name" value="Glutaredoxin"/>
    <property type="match status" value="1"/>
</dbReference>
<dbReference type="InterPro" id="IPR036249">
    <property type="entry name" value="Thioredoxin-like_sf"/>
</dbReference>